<dbReference type="InterPro" id="IPR016181">
    <property type="entry name" value="Acyl_CoA_acyltransferase"/>
</dbReference>
<accession>A0A1M6A7G1</accession>
<dbReference type="InterPro" id="IPR050680">
    <property type="entry name" value="YpeA/RimI_acetyltransf"/>
</dbReference>
<evidence type="ECO:0000313" key="4">
    <source>
        <dbReference type="EMBL" id="SHI32401.1"/>
    </source>
</evidence>
<feature type="domain" description="N-acetyltransferase" evidence="3">
    <location>
        <begin position="4"/>
        <end position="150"/>
    </location>
</feature>
<evidence type="ECO:0000259" key="3">
    <source>
        <dbReference type="PROSITE" id="PS51186"/>
    </source>
</evidence>
<dbReference type="PANTHER" id="PTHR43420">
    <property type="entry name" value="ACETYLTRANSFERASE"/>
    <property type="match status" value="1"/>
</dbReference>
<evidence type="ECO:0000256" key="1">
    <source>
        <dbReference type="ARBA" id="ARBA00022679"/>
    </source>
</evidence>
<protein>
    <submittedName>
        <fullName evidence="4">Ribosomal-protein-alanine N-acetyltransferase</fullName>
    </submittedName>
</protein>
<keyword evidence="1 4" id="KW-0808">Transferase</keyword>
<gene>
    <name evidence="4" type="ORF">SAMN02745194_00019</name>
</gene>
<proteinExistence type="predicted"/>
<organism evidence="4 5">
    <name type="scientific">Muricoccus roseus</name>
    <dbReference type="NCBI Taxonomy" id="198092"/>
    <lineage>
        <taxon>Bacteria</taxon>
        <taxon>Pseudomonadati</taxon>
        <taxon>Pseudomonadota</taxon>
        <taxon>Alphaproteobacteria</taxon>
        <taxon>Acetobacterales</taxon>
        <taxon>Roseomonadaceae</taxon>
        <taxon>Muricoccus</taxon>
    </lineage>
</organism>
<dbReference type="Pfam" id="PF00583">
    <property type="entry name" value="Acetyltransf_1"/>
    <property type="match status" value="1"/>
</dbReference>
<keyword evidence="2" id="KW-0012">Acyltransferase</keyword>
<sequence length="159" mass="16576">MSAATIRPVRPDEIEALAALHGRAFPPAERWGAVAIRAMLAMEGAFGLAADVAGGGCGGFILARAVAGEAEVLTLAVDPSQRRQGLGGRLLAAALAESARRGAETLFLEVSEANAPARALYARASATEIGRRRRYYADGSDALVLAIRQGEDTLLHRPA</sequence>
<dbReference type="Proteomes" id="UP000184387">
    <property type="component" value="Unassembled WGS sequence"/>
</dbReference>
<dbReference type="GO" id="GO:0016747">
    <property type="term" value="F:acyltransferase activity, transferring groups other than amino-acyl groups"/>
    <property type="evidence" value="ECO:0007669"/>
    <property type="project" value="InterPro"/>
</dbReference>
<evidence type="ECO:0000313" key="5">
    <source>
        <dbReference type="Proteomes" id="UP000184387"/>
    </source>
</evidence>
<keyword evidence="5" id="KW-1185">Reference proteome</keyword>
<reference evidence="4 5" key="1">
    <citation type="submission" date="2016-11" db="EMBL/GenBank/DDBJ databases">
        <authorList>
            <person name="Jaros S."/>
            <person name="Januszkiewicz K."/>
            <person name="Wedrychowicz H."/>
        </authorList>
    </citation>
    <scope>NUCLEOTIDE SEQUENCE [LARGE SCALE GENOMIC DNA]</scope>
    <source>
        <strain evidence="4 5">DSM 14916</strain>
    </source>
</reference>
<dbReference type="InterPro" id="IPR000182">
    <property type="entry name" value="GNAT_dom"/>
</dbReference>
<dbReference type="PROSITE" id="PS51186">
    <property type="entry name" value="GNAT"/>
    <property type="match status" value="1"/>
</dbReference>
<dbReference type="PANTHER" id="PTHR43420:SF44">
    <property type="entry name" value="ACETYLTRANSFERASE YPEA"/>
    <property type="match status" value="1"/>
</dbReference>
<dbReference type="STRING" id="198092.SAMN02745194_00019"/>
<dbReference type="AlphaFoldDB" id="A0A1M6A7G1"/>
<evidence type="ECO:0000256" key="2">
    <source>
        <dbReference type="ARBA" id="ARBA00023315"/>
    </source>
</evidence>
<dbReference type="Gene3D" id="3.40.630.30">
    <property type="match status" value="1"/>
</dbReference>
<dbReference type="EMBL" id="FQZF01000002">
    <property type="protein sequence ID" value="SHI32401.1"/>
    <property type="molecule type" value="Genomic_DNA"/>
</dbReference>
<dbReference type="RefSeq" id="WP_073129950.1">
    <property type="nucleotide sequence ID" value="NZ_FQZF01000002.1"/>
</dbReference>
<dbReference type="SUPFAM" id="SSF55729">
    <property type="entry name" value="Acyl-CoA N-acyltransferases (Nat)"/>
    <property type="match status" value="1"/>
</dbReference>
<name>A0A1M6A7G1_9PROT</name>